<dbReference type="Pfam" id="PF00392">
    <property type="entry name" value="GntR"/>
    <property type="match status" value="1"/>
</dbReference>
<dbReference type="PANTHER" id="PTHR43537:SF5">
    <property type="entry name" value="UXU OPERON TRANSCRIPTIONAL REGULATOR"/>
    <property type="match status" value="1"/>
</dbReference>
<name>A0A1M6PX22_9FIRM</name>
<dbReference type="RefSeq" id="WP_072911072.1">
    <property type="nucleotide sequence ID" value="NZ_FRAR01000007.1"/>
</dbReference>
<dbReference type="InterPro" id="IPR036388">
    <property type="entry name" value="WH-like_DNA-bd_sf"/>
</dbReference>
<dbReference type="InterPro" id="IPR036390">
    <property type="entry name" value="WH_DNA-bd_sf"/>
</dbReference>
<evidence type="ECO:0000256" key="3">
    <source>
        <dbReference type="ARBA" id="ARBA00023163"/>
    </source>
</evidence>
<dbReference type="SMART" id="SM00895">
    <property type="entry name" value="FCD"/>
    <property type="match status" value="1"/>
</dbReference>
<sequence length="237" mass="27130">MEFKPIRPKKIYEEIVSQIKAMIAHGELTPGSKLMPERELAERLQVGRSAVREAYRALEAIGIIEIRPGEGTFVREIGTKSMTDIMSLAVVTGKDTLFELLELRKIVETEAAALAALRRTEEDIQKIKYWLDKMHQDIVKGVSGEVNDLKLHYAVTDAAHNSLLIRIMNSVSETMENVMKAVRERLYQSQETSEILYQHHEQIYQAIKKGDQTEARHVMMNHLVSTEKVLMQIMKNQ</sequence>
<organism evidence="5 6">
    <name type="scientific">Desulforamulus aeronauticus DSM 10349</name>
    <dbReference type="NCBI Taxonomy" id="1121421"/>
    <lineage>
        <taxon>Bacteria</taxon>
        <taxon>Bacillati</taxon>
        <taxon>Bacillota</taxon>
        <taxon>Clostridia</taxon>
        <taxon>Eubacteriales</taxon>
        <taxon>Peptococcaceae</taxon>
        <taxon>Desulforamulus</taxon>
    </lineage>
</organism>
<dbReference type="PRINTS" id="PR00035">
    <property type="entry name" value="HTHGNTR"/>
</dbReference>
<dbReference type="Pfam" id="PF07729">
    <property type="entry name" value="FCD"/>
    <property type="match status" value="1"/>
</dbReference>
<evidence type="ECO:0000313" key="5">
    <source>
        <dbReference type="EMBL" id="SHK12513.1"/>
    </source>
</evidence>
<reference evidence="6" key="1">
    <citation type="submission" date="2016-11" db="EMBL/GenBank/DDBJ databases">
        <authorList>
            <person name="Varghese N."/>
            <person name="Submissions S."/>
        </authorList>
    </citation>
    <scope>NUCLEOTIDE SEQUENCE [LARGE SCALE GENOMIC DNA]</scope>
    <source>
        <strain evidence="6">DSM 10349</strain>
    </source>
</reference>
<dbReference type="AlphaFoldDB" id="A0A1M6PX22"/>
<keyword evidence="2" id="KW-0238">DNA-binding</keyword>
<evidence type="ECO:0000256" key="2">
    <source>
        <dbReference type="ARBA" id="ARBA00023125"/>
    </source>
</evidence>
<keyword evidence="6" id="KW-1185">Reference proteome</keyword>
<dbReference type="OrthoDB" id="9799482at2"/>
<accession>A0A1M6PX22</accession>
<dbReference type="PANTHER" id="PTHR43537">
    <property type="entry name" value="TRANSCRIPTIONAL REGULATOR, GNTR FAMILY"/>
    <property type="match status" value="1"/>
</dbReference>
<dbReference type="Gene3D" id="1.20.120.530">
    <property type="entry name" value="GntR ligand-binding domain-like"/>
    <property type="match status" value="1"/>
</dbReference>
<keyword evidence="1" id="KW-0805">Transcription regulation</keyword>
<dbReference type="SUPFAM" id="SSF46785">
    <property type="entry name" value="Winged helix' DNA-binding domain"/>
    <property type="match status" value="1"/>
</dbReference>
<dbReference type="InterPro" id="IPR000524">
    <property type="entry name" value="Tscrpt_reg_HTH_GntR"/>
</dbReference>
<keyword evidence="3" id="KW-0804">Transcription</keyword>
<evidence type="ECO:0000256" key="1">
    <source>
        <dbReference type="ARBA" id="ARBA00023015"/>
    </source>
</evidence>
<dbReference type="SUPFAM" id="SSF48008">
    <property type="entry name" value="GntR ligand-binding domain-like"/>
    <property type="match status" value="1"/>
</dbReference>
<dbReference type="CDD" id="cd07377">
    <property type="entry name" value="WHTH_GntR"/>
    <property type="match status" value="1"/>
</dbReference>
<dbReference type="InterPro" id="IPR008920">
    <property type="entry name" value="TF_FadR/GntR_C"/>
</dbReference>
<dbReference type="InterPro" id="IPR011711">
    <property type="entry name" value="GntR_C"/>
</dbReference>
<feature type="domain" description="HTH gntR-type" evidence="4">
    <location>
        <begin position="9"/>
        <end position="77"/>
    </location>
</feature>
<dbReference type="GO" id="GO:0003700">
    <property type="term" value="F:DNA-binding transcription factor activity"/>
    <property type="evidence" value="ECO:0007669"/>
    <property type="project" value="InterPro"/>
</dbReference>
<dbReference type="STRING" id="1121421.SAMN02745123_00767"/>
<evidence type="ECO:0000313" key="6">
    <source>
        <dbReference type="Proteomes" id="UP000183997"/>
    </source>
</evidence>
<evidence type="ECO:0000259" key="4">
    <source>
        <dbReference type="PROSITE" id="PS50949"/>
    </source>
</evidence>
<dbReference type="Proteomes" id="UP000183997">
    <property type="component" value="Unassembled WGS sequence"/>
</dbReference>
<dbReference type="Gene3D" id="1.10.10.10">
    <property type="entry name" value="Winged helix-like DNA-binding domain superfamily/Winged helix DNA-binding domain"/>
    <property type="match status" value="1"/>
</dbReference>
<proteinExistence type="predicted"/>
<dbReference type="PROSITE" id="PS50949">
    <property type="entry name" value="HTH_GNTR"/>
    <property type="match status" value="1"/>
</dbReference>
<protein>
    <submittedName>
        <fullName evidence="5">Transcriptional regulator, GntR family</fullName>
    </submittedName>
</protein>
<dbReference type="EMBL" id="FRAR01000007">
    <property type="protein sequence ID" value="SHK12513.1"/>
    <property type="molecule type" value="Genomic_DNA"/>
</dbReference>
<gene>
    <name evidence="5" type="ORF">SAMN02745123_00767</name>
</gene>
<dbReference type="SMART" id="SM00345">
    <property type="entry name" value="HTH_GNTR"/>
    <property type="match status" value="1"/>
</dbReference>
<dbReference type="GO" id="GO:0003677">
    <property type="term" value="F:DNA binding"/>
    <property type="evidence" value="ECO:0007669"/>
    <property type="project" value="UniProtKB-KW"/>
</dbReference>